<dbReference type="InterPro" id="IPR036390">
    <property type="entry name" value="WH_DNA-bd_sf"/>
</dbReference>
<dbReference type="SMART" id="SM00418">
    <property type="entry name" value="HTH_ARSR"/>
    <property type="match status" value="1"/>
</dbReference>
<evidence type="ECO:0000313" key="3">
    <source>
        <dbReference type="Proteomes" id="UP001595937"/>
    </source>
</evidence>
<protein>
    <submittedName>
        <fullName evidence="2">Helix-turn-helix domain-containing protein</fullName>
    </submittedName>
</protein>
<dbReference type="Pfam" id="PF12840">
    <property type="entry name" value="HTH_20"/>
    <property type="match status" value="1"/>
</dbReference>
<evidence type="ECO:0000259" key="1">
    <source>
        <dbReference type="SMART" id="SM00418"/>
    </source>
</evidence>
<name>A0ABW0FCN8_9MICO</name>
<feature type="domain" description="HTH arsR-type" evidence="1">
    <location>
        <begin position="19"/>
        <end position="119"/>
    </location>
</feature>
<reference evidence="3" key="1">
    <citation type="journal article" date="2019" name="Int. J. Syst. Evol. Microbiol.">
        <title>The Global Catalogue of Microorganisms (GCM) 10K type strain sequencing project: providing services to taxonomists for standard genome sequencing and annotation.</title>
        <authorList>
            <consortium name="The Broad Institute Genomics Platform"/>
            <consortium name="The Broad Institute Genome Sequencing Center for Infectious Disease"/>
            <person name="Wu L."/>
            <person name="Ma J."/>
        </authorList>
    </citation>
    <scope>NUCLEOTIDE SEQUENCE [LARGE SCALE GENOMIC DNA]</scope>
    <source>
        <strain evidence="3">CGMCC 1.16455</strain>
    </source>
</reference>
<dbReference type="CDD" id="cd00090">
    <property type="entry name" value="HTH_ARSR"/>
    <property type="match status" value="1"/>
</dbReference>
<dbReference type="InterPro" id="IPR001845">
    <property type="entry name" value="HTH_ArsR_DNA-bd_dom"/>
</dbReference>
<dbReference type="RefSeq" id="WP_193116237.1">
    <property type="nucleotide sequence ID" value="NZ_BAAAIR010000046.1"/>
</dbReference>
<dbReference type="SUPFAM" id="SSF46785">
    <property type="entry name" value="Winged helix' DNA-binding domain"/>
    <property type="match status" value="1"/>
</dbReference>
<accession>A0ABW0FCN8</accession>
<keyword evidence="3" id="KW-1185">Reference proteome</keyword>
<evidence type="ECO:0000313" key="2">
    <source>
        <dbReference type="EMBL" id="MFC5296666.1"/>
    </source>
</evidence>
<sequence>MSSTSDDDATTPPRHATQEQLRALAHPLRLDIVERVGRRGTARAADVAADLSIPANSVSYHLRILARGGVIEEAPEAARDRRDRVWKLTQSSFSFRSGRHSTNDPTSIDAEYLAASGATSLAAFDRMRSAWGAEIARQRAAPDHADITSLYASDLRLSREQAQELNALIQATLSDYDTLNRDEQGVEIPGDPDSTHEAFSYQVLWAAVPLRTAPGEHTAGHHD</sequence>
<organism evidence="2 3">
    <name type="scientific">Brachybacterium tyrofermentans</name>
    <dbReference type="NCBI Taxonomy" id="47848"/>
    <lineage>
        <taxon>Bacteria</taxon>
        <taxon>Bacillati</taxon>
        <taxon>Actinomycetota</taxon>
        <taxon>Actinomycetes</taxon>
        <taxon>Micrococcales</taxon>
        <taxon>Dermabacteraceae</taxon>
        <taxon>Brachybacterium</taxon>
    </lineage>
</organism>
<dbReference type="Proteomes" id="UP001595937">
    <property type="component" value="Unassembled WGS sequence"/>
</dbReference>
<comment type="caution">
    <text evidence="2">The sequence shown here is derived from an EMBL/GenBank/DDBJ whole genome shotgun (WGS) entry which is preliminary data.</text>
</comment>
<gene>
    <name evidence="2" type="ORF">ACFPK8_04020</name>
</gene>
<dbReference type="Gene3D" id="1.10.10.10">
    <property type="entry name" value="Winged helix-like DNA-binding domain superfamily/Winged helix DNA-binding domain"/>
    <property type="match status" value="1"/>
</dbReference>
<dbReference type="GeneID" id="303298544"/>
<dbReference type="InterPro" id="IPR011991">
    <property type="entry name" value="ArsR-like_HTH"/>
</dbReference>
<proteinExistence type="predicted"/>
<dbReference type="InterPro" id="IPR036388">
    <property type="entry name" value="WH-like_DNA-bd_sf"/>
</dbReference>
<dbReference type="EMBL" id="JBHSLN010000012">
    <property type="protein sequence ID" value="MFC5296666.1"/>
    <property type="molecule type" value="Genomic_DNA"/>
</dbReference>